<accession>A0ABT2GT57</accession>
<evidence type="ECO:0000256" key="1">
    <source>
        <dbReference type="ARBA" id="ARBA00009902"/>
    </source>
</evidence>
<evidence type="ECO:0000313" key="8">
    <source>
        <dbReference type="EMBL" id="MCS5718485.1"/>
    </source>
</evidence>
<organism evidence="8 9">
    <name type="scientific">Herbiconiux aconitum</name>
    <dbReference type="NCBI Taxonomy" id="2970913"/>
    <lineage>
        <taxon>Bacteria</taxon>
        <taxon>Bacillati</taxon>
        <taxon>Actinomycetota</taxon>
        <taxon>Actinomycetes</taxon>
        <taxon>Micrococcales</taxon>
        <taxon>Microbacteriaceae</taxon>
        <taxon>Herbiconiux</taxon>
    </lineage>
</organism>
<dbReference type="SMART" id="SM00640">
    <property type="entry name" value="Glyco_32"/>
    <property type="match status" value="1"/>
</dbReference>
<dbReference type="Gene3D" id="2.60.40.10">
    <property type="entry name" value="Immunoglobulins"/>
    <property type="match status" value="1"/>
</dbReference>
<keyword evidence="6" id="KW-1133">Transmembrane helix</keyword>
<dbReference type="Proteomes" id="UP001165584">
    <property type="component" value="Unassembled WGS sequence"/>
</dbReference>
<name>A0ABT2GT57_9MICO</name>
<dbReference type="InterPro" id="IPR013783">
    <property type="entry name" value="Ig-like_fold"/>
</dbReference>
<dbReference type="InterPro" id="IPR023296">
    <property type="entry name" value="Glyco_hydro_beta-prop_sf"/>
</dbReference>
<feature type="compositionally biased region" description="Pro residues" evidence="5">
    <location>
        <begin position="1006"/>
        <end position="1015"/>
    </location>
</feature>
<dbReference type="InterPro" id="IPR003961">
    <property type="entry name" value="FN3_dom"/>
</dbReference>
<dbReference type="SMART" id="SM00060">
    <property type="entry name" value="FN3"/>
    <property type="match status" value="1"/>
</dbReference>
<feature type="region of interest" description="Disordered" evidence="5">
    <location>
        <begin position="1"/>
        <end position="27"/>
    </location>
</feature>
<dbReference type="PANTHER" id="PTHR42800:SF1">
    <property type="entry name" value="EXOINULINASE INUD (AFU_ORTHOLOGUE AFUA_5G00480)"/>
    <property type="match status" value="1"/>
</dbReference>
<reference evidence="8" key="1">
    <citation type="submission" date="2022-08" db="EMBL/GenBank/DDBJ databases">
        <authorList>
            <person name="Deng Y."/>
            <person name="Han X.-F."/>
            <person name="Zhang Y.-Q."/>
        </authorList>
    </citation>
    <scope>NUCLEOTIDE SEQUENCE</scope>
    <source>
        <strain evidence="8">CPCC 205763</strain>
    </source>
</reference>
<evidence type="ECO:0000256" key="4">
    <source>
        <dbReference type="ARBA" id="ARBA00023326"/>
    </source>
</evidence>
<evidence type="ECO:0000256" key="3">
    <source>
        <dbReference type="ARBA" id="ARBA00023295"/>
    </source>
</evidence>
<evidence type="ECO:0000256" key="6">
    <source>
        <dbReference type="SAM" id="Phobius"/>
    </source>
</evidence>
<sequence>MTRASKGVHVHHERSHPHPRRGRTGTATKAAAALVASVLATAGLLVAAPASASSESAPAVAQAAAPPAEPYRPYLGYSPEKNWMNDPNGLVYYEGVYHLFYQYNPFGTIWGNMSWGHATSPDLVHWTEQPLAIPQDADADIFSGSIVVDHDNTSGLGTAENPPLVAMYTAAYKTGEQAQSLAFSTDAGQTWTKYSGNPVLDRDSNNFRDPHMFWYDGGTPESSYWVVVTVEATEHRVLLYRSDDLIDWTYLSDFGPANATGGVWECPDLFPLPVDGNPAETKWVMVVNLNPGGVSGGSGGQYFVGDFDGTTFTSDTTRNDDTVPPGDLFAGFDDGTYDGWTVANEPGNWKNGPFGGAPATGAVDGQQAVNGQIGAGLINGFNDGDWPIGTVTSPGFTVSSRNISFLVGGGNHPHIEGGQLGNEAPAGSELLFDGFEYAGTESLADHGWTLTGDFTADRNPSTNGGDYAIGAKRVNTWEGGPKGDDNIGTLTSHAFTIDKDYVSMLVGGGNRDAASGQTLQVELLVDGVVVDTASGENDGALNWKRWDVSAYRGKQASIRVDDQATGGWGHLTLDNIVLADVPALVRSSETTVNLVVDGQVVRSTTGNNSESLDWKSWDVSEFAGRTAQITIVDNNRAGWGHLLADQFVFSDQPVAPRIESYDWLDWGRDYYAGVTYDNAPDGKRIMVAWLNNWDYANQIPTGQWRSAMALPRELSLKTVDGSPKLVSDVVEQVDSLSKPFAAVTVPAGAVPEGETALPVGDVGAVYRVDAVLKPGTATRFGLKLRTSEDGTQATPLIYDAASETLDLDRTTSGDVSFNPTFSSVESAPVALDADGRLTLEIYVDNASVQAFAQGGLTTISDQIFPDPSSTGISLISTGGSAEIESLTVTPLYGGMYDPQPVLAVPGAPSAVEAQSVEPGSATVSWTAPADDGGSPVTGYAVRAVGGGEDDTVVCATTGTECEVSGLDAGSTVAFVVSASNIVGEGPASSPSEAIVVAAPSAGGTPSPTPSDPAAPAPDAADDGSNGTGGGLASTGMAGISGVLAVALLLLGGGVGLRMRRRASRPPV</sequence>
<gene>
    <name evidence="8" type="ORF">N1027_10085</name>
</gene>
<dbReference type="PANTHER" id="PTHR42800">
    <property type="entry name" value="EXOINULINASE INUD (AFU_ORTHOLOGUE AFUA_5G00480)"/>
    <property type="match status" value="1"/>
</dbReference>
<dbReference type="InterPro" id="IPR001362">
    <property type="entry name" value="Glyco_hydro_32"/>
</dbReference>
<feature type="compositionally biased region" description="Basic residues" evidence="5">
    <location>
        <begin position="1"/>
        <end position="23"/>
    </location>
</feature>
<dbReference type="InterPro" id="IPR013148">
    <property type="entry name" value="Glyco_hydro_32_N"/>
</dbReference>
<dbReference type="PROSITE" id="PS50853">
    <property type="entry name" value="FN3"/>
    <property type="match status" value="1"/>
</dbReference>
<dbReference type="InterPro" id="IPR013189">
    <property type="entry name" value="Glyco_hydro_32_C"/>
</dbReference>
<dbReference type="EMBL" id="JANLCM010000001">
    <property type="protein sequence ID" value="MCS5718485.1"/>
    <property type="molecule type" value="Genomic_DNA"/>
</dbReference>
<dbReference type="Gene3D" id="2.60.120.560">
    <property type="entry name" value="Exo-inulinase, domain 1"/>
    <property type="match status" value="1"/>
</dbReference>
<evidence type="ECO:0000256" key="2">
    <source>
        <dbReference type="ARBA" id="ARBA00022801"/>
    </source>
</evidence>
<proteinExistence type="inferred from homology"/>
<dbReference type="SUPFAM" id="SSF75005">
    <property type="entry name" value="Arabinanase/levansucrase/invertase"/>
    <property type="match status" value="2"/>
</dbReference>
<protein>
    <submittedName>
        <fullName evidence="8">GH32 C-terminal domain-containing protein</fullName>
    </submittedName>
</protein>
<dbReference type="InterPro" id="IPR013320">
    <property type="entry name" value="ConA-like_dom_sf"/>
</dbReference>
<dbReference type="SUPFAM" id="SSF49265">
    <property type="entry name" value="Fibronectin type III"/>
    <property type="match status" value="1"/>
</dbReference>
<dbReference type="InterPro" id="IPR036116">
    <property type="entry name" value="FN3_sf"/>
</dbReference>
<keyword evidence="4" id="KW-0624">Polysaccharide degradation</keyword>
<keyword evidence="9" id="KW-1185">Reference proteome</keyword>
<feature type="region of interest" description="Disordered" evidence="5">
    <location>
        <begin position="998"/>
        <end position="1029"/>
    </location>
</feature>
<dbReference type="Gene3D" id="2.115.10.20">
    <property type="entry name" value="Glycosyl hydrolase domain, family 43"/>
    <property type="match status" value="2"/>
</dbReference>
<dbReference type="CDD" id="cd00063">
    <property type="entry name" value="FN3"/>
    <property type="match status" value="1"/>
</dbReference>
<feature type="domain" description="Fibronectin type-III" evidence="7">
    <location>
        <begin position="907"/>
        <end position="1000"/>
    </location>
</feature>
<dbReference type="Pfam" id="PF00041">
    <property type="entry name" value="fn3"/>
    <property type="match status" value="1"/>
</dbReference>
<keyword evidence="2" id="KW-0378">Hydrolase</keyword>
<feature type="transmembrane region" description="Helical" evidence="6">
    <location>
        <begin position="1035"/>
        <end position="1056"/>
    </location>
</feature>
<keyword evidence="4" id="KW-0119">Carbohydrate metabolism</keyword>
<comment type="caution">
    <text evidence="8">The sequence shown here is derived from an EMBL/GenBank/DDBJ whole genome shotgun (WGS) entry which is preliminary data.</text>
</comment>
<dbReference type="Pfam" id="PF08244">
    <property type="entry name" value="Glyco_hydro_32C"/>
    <property type="match status" value="1"/>
</dbReference>
<keyword evidence="6" id="KW-0472">Membrane</keyword>
<evidence type="ECO:0000259" key="7">
    <source>
        <dbReference type="PROSITE" id="PS50853"/>
    </source>
</evidence>
<keyword evidence="6" id="KW-0812">Transmembrane</keyword>
<dbReference type="SUPFAM" id="SSF49899">
    <property type="entry name" value="Concanavalin A-like lectins/glucanases"/>
    <property type="match status" value="1"/>
</dbReference>
<keyword evidence="3" id="KW-0326">Glycosidase</keyword>
<evidence type="ECO:0000256" key="5">
    <source>
        <dbReference type="SAM" id="MobiDB-lite"/>
    </source>
</evidence>
<dbReference type="CDD" id="cd18622">
    <property type="entry name" value="GH32_Inu-like"/>
    <property type="match status" value="1"/>
</dbReference>
<comment type="similarity">
    <text evidence="1">Belongs to the glycosyl hydrolase 32 family.</text>
</comment>
<evidence type="ECO:0000313" key="9">
    <source>
        <dbReference type="Proteomes" id="UP001165584"/>
    </source>
</evidence>
<dbReference type="Pfam" id="PF00251">
    <property type="entry name" value="Glyco_hydro_32N"/>
    <property type="match status" value="2"/>
</dbReference>